<dbReference type="Proteomes" id="UP001265550">
    <property type="component" value="Unassembled WGS sequence"/>
</dbReference>
<dbReference type="PANTHER" id="PTHR36302">
    <property type="entry name" value="BLR7088 PROTEIN"/>
    <property type="match status" value="1"/>
</dbReference>
<dbReference type="PANTHER" id="PTHR36302:SF1">
    <property type="entry name" value="COPPER CHAPERONE PCU(A)C"/>
    <property type="match status" value="1"/>
</dbReference>
<evidence type="ECO:0000313" key="2">
    <source>
        <dbReference type="EMBL" id="MDR7094962.1"/>
    </source>
</evidence>
<dbReference type="InterPro" id="IPR007410">
    <property type="entry name" value="LpqE-like"/>
</dbReference>
<dbReference type="SUPFAM" id="SSF110087">
    <property type="entry name" value="DR1885-like metal-binding protein"/>
    <property type="match status" value="1"/>
</dbReference>
<accession>A0ABU1VBY5</accession>
<feature type="signal peptide" evidence="1">
    <location>
        <begin position="1"/>
        <end position="18"/>
    </location>
</feature>
<comment type="caution">
    <text evidence="2">The sequence shown here is derived from an EMBL/GenBank/DDBJ whole genome shotgun (WGS) entry which is preliminary data.</text>
</comment>
<name>A0ABU1VBY5_9BURK</name>
<dbReference type="InterPro" id="IPR058248">
    <property type="entry name" value="Lxx211020-like"/>
</dbReference>
<evidence type="ECO:0000256" key="1">
    <source>
        <dbReference type="SAM" id="SignalP"/>
    </source>
</evidence>
<dbReference type="EMBL" id="JAVDWE010000007">
    <property type="protein sequence ID" value="MDR7094962.1"/>
    <property type="molecule type" value="Genomic_DNA"/>
</dbReference>
<keyword evidence="3" id="KW-1185">Reference proteome</keyword>
<reference evidence="2 3" key="1">
    <citation type="submission" date="2023-07" db="EMBL/GenBank/DDBJ databases">
        <title>Sorghum-associated microbial communities from plants grown in Nebraska, USA.</title>
        <authorList>
            <person name="Schachtman D."/>
        </authorList>
    </citation>
    <scope>NUCLEOTIDE SEQUENCE [LARGE SCALE GENOMIC DNA]</scope>
    <source>
        <strain evidence="2 3">BE240</strain>
    </source>
</reference>
<keyword evidence="1" id="KW-0732">Signal</keyword>
<organism evidence="2 3">
    <name type="scientific">Hydrogenophaga laconesensis</name>
    <dbReference type="NCBI Taxonomy" id="1805971"/>
    <lineage>
        <taxon>Bacteria</taxon>
        <taxon>Pseudomonadati</taxon>
        <taxon>Pseudomonadota</taxon>
        <taxon>Betaproteobacteria</taxon>
        <taxon>Burkholderiales</taxon>
        <taxon>Comamonadaceae</taxon>
        <taxon>Hydrogenophaga</taxon>
    </lineage>
</organism>
<sequence>MKTLLISSLLALSASAWAQAPASVDVKDAWVRATVAQQKATGAFMQLTAKADVRVVEVRSPVAGIAQIHEMALDKDVMRMREVKGLALPAGRTVELKPGGYHVMLMDLKGQVKAGDVVPVTLVFEGKDGQRSTLEVKAAVRALGSAGSAAPAAPAEDHSKHKH</sequence>
<dbReference type="Gene3D" id="2.60.40.1890">
    <property type="entry name" value="PCu(A)C copper chaperone"/>
    <property type="match status" value="1"/>
</dbReference>
<feature type="chain" id="PRO_5047218755" evidence="1">
    <location>
        <begin position="19"/>
        <end position="163"/>
    </location>
</feature>
<dbReference type="InterPro" id="IPR036182">
    <property type="entry name" value="PCuAC_sf"/>
</dbReference>
<proteinExistence type="predicted"/>
<evidence type="ECO:0000313" key="3">
    <source>
        <dbReference type="Proteomes" id="UP001265550"/>
    </source>
</evidence>
<gene>
    <name evidence="2" type="ORF">J2X09_002706</name>
</gene>
<dbReference type="RefSeq" id="WP_204734130.1">
    <property type="nucleotide sequence ID" value="NZ_JAVDWE010000007.1"/>
</dbReference>
<dbReference type="Pfam" id="PF04314">
    <property type="entry name" value="PCuAC"/>
    <property type="match status" value="1"/>
</dbReference>
<protein>
    <submittedName>
        <fullName evidence="2">Copper(I)-binding protein</fullName>
    </submittedName>
</protein>